<dbReference type="InterPro" id="IPR008331">
    <property type="entry name" value="Ferritin_DPS_dom"/>
</dbReference>
<evidence type="ECO:0000256" key="2">
    <source>
        <dbReference type="RuleBase" id="RU003875"/>
    </source>
</evidence>
<accession>A0ABV3X7X4</accession>
<dbReference type="Pfam" id="PF00210">
    <property type="entry name" value="Ferritin"/>
    <property type="match status" value="1"/>
</dbReference>
<protein>
    <submittedName>
        <fullName evidence="4">DNA starvation/stationary phase protection protein</fullName>
    </submittedName>
</protein>
<dbReference type="PRINTS" id="PR01346">
    <property type="entry name" value="HELNAPAPROT"/>
</dbReference>
<dbReference type="PANTHER" id="PTHR42932:SF1">
    <property type="entry name" value="GENERAL STRESS PROTEIN 20U"/>
    <property type="match status" value="1"/>
</dbReference>
<dbReference type="PROSITE" id="PS00818">
    <property type="entry name" value="DPS_1"/>
    <property type="match status" value="1"/>
</dbReference>
<dbReference type="Proteomes" id="UP001559623">
    <property type="component" value="Unassembled WGS sequence"/>
</dbReference>
<name>A0ABV3X7X4_9FIRM</name>
<comment type="similarity">
    <text evidence="1 2">Belongs to the Dps family.</text>
</comment>
<dbReference type="PANTHER" id="PTHR42932">
    <property type="entry name" value="GENERAL STRESS PROTEIN 20U"/>
    <property type="match status" value="1"/>
</dbReference>
<dbReference type="InterPro" id="IPR023188">
    <property type="entry name" value="DPS_DNA-bd_CS"/>
</dbReference>
<gene>
    <name evidence="4" type="ORF">QCO44_11825</name>
</gene>
<feature type="domain" description="Ferritin/DPS" evidence="3">
    <location>
        <begin position="3"/>
        <end position="138"/>
    </location>
</feature>
<dbReference type="InterPro" id="IPR012347">
    <property type="entry name" value="Ferritin-like"/>
</dbReference>
<evidence type="ECO:0000256" key="1">
    <source>
        <dbReference type="ARBA" id="ARBA00009497"/>
    </source>
</evidence>
<sequence length="142" mass="16678">MEKRLNQLLSDLVVEYHKLQHYHWYVKGKDFFQVHAQLETYYDGVRDSIDAVAEGILQIGHEPLSSLKDFLALTKIKEAQPGFVNSDIVLDEVEKDFSYIYEEIRELKKAADEANRYVTSMLMDDLITNYAKTLWMIKQSRK</sequence>
<dbReference type="InterPro" id="IPR009078">
    <property type="entry name" value="Ferritin-like_SF"/>
</dbReference>
<dbReference type="RefSeq" id="WP_368848016.1">
    <property type="nucleotide sequence ID" value="NZ_CP194411.1"/>
</dbReference>
<evidence type="ECO:0000259" key="3">
    <source>
        <dbReference type="Pfam" id="PF00210"/>
    </source>
</evidence>
<proteinExistence type="inferred from homology"/>
<dbReference type="SUPFAM" id="SSF47240">
    <property type="entry name" value="Ferritin-like"/>
    <property type="match status" value="1"/>
</dbReference>
<dbReference type="Gene3D" id="1.20.1260.10">
    <property type="match status" value="1"/>
</dbReference>
<reference evidence="4 5" key="1">
    <citation type="submission" date="2023-04" db="EMBL/GenBank/DDBJ databases">
        <title>Genome Sequence of Selenomonas sputigena ATCC 33150.</title>
        <authorList>
            <person name="Miller D.P."/>
            <person name="Anvari S."/>
            <person name="Polson S.W."/>
            <person name="Macdonald M."/>
            <person name="Mcdowell J.V."/>
        </authorList>
    </citation>
    <scope>NUCLEOTIDE SEQUENCE [LARGE SCALE GENOMIC DNA]</scope>
    <source>
        <strain evidence="4 5">ATCC 33150</strain>
    </source>
</reference>
<evidence type="ECO:0000313" key="4">
    <source>
        <dbReference type="EMBL" id="MEX5286299.1"/>
    </source>
</evidence>
<dbReference type="CDD" id="cd01043">
    <property type="entry name" value="DPS"/>
    <property type="match status" value="1"/>
</dbReference>
<dbReference type="InterPro" id="IPR002177">
    <property type="entry name" value="DPS_DNA-bd"/>
</dbReference>
<keyword evidence="5" id="KW-1185">Reference proteome</keyword>
<comment type="caution">
    <text evidence="4">The sequence shown here is derived from an EMBL/GenBank/DDBJ whole genome shotgun (WGS) entry which is preliminary data.</text>
</comment>
<dbReference type="EMBL" id="JARVLH010000010">
    <property type="protein sequence ID" value="MEX5286299.1"/>
    <property type="molecule type" value="Genomic_DNA"/>
</dbReference>
<organism evidence="4 5">
    <name type="scientific">Selenomonas sputigena</name>
    <dbReference type="NCBI Taxonomy" id="69823"/>
    <lineage>
        <taxon>Bacteria</taxon>
        <taxon>Bacillati</taxon>
        <taxon>Bacillota</taxon>
        <taxon>Negativicutes</taxon>
        <taxon>Selenomonadales</taxon>
        <taxon>Selenomonadaceae</taxon>
        <taxon>Selenomonas</taxon>
    </lineage>
</organism>
<dbReference type="PIRSF" id="PIRSF005900">
    <property type="entry name" value="Dps"/>
    <property type="match status" value="1"/>
</dbReference>
<evidence type="ECO:0000313" key="5">
    <source>
        <dbReference type="Proteomes" id="UP001559623"/>
    </source>
</evidence>